<feature type="region of interest" description="Disordered" evidence="1">
    <location>
        <begin position="332"/>
        <end position="376"/>
    </location>
</feature>
<feature type="compositionally biased region" description="Polar residues" evidence="1">
    <location>
        <begin position="265"/>
        <end position="276"/>
    </location>
</feature>
<sequence length="582" mass="63345">MEILCQGIFDATIVVSTGIMRVSVGHLNDVIHRMPLQKVYGEHFRVVLVLSHITSTSNAQVLESKTNESKEKTDSALSNSVNVSIQIVPVVKLNEITSPISKVAASKSSPARRFFDLVNALAGGSTENLHNNTSELAKQISNFEKLNEDSISTDVSLCKSANMVSECGSRRSSISIHETDKSELAITYSLIDLSPGIRRASMGLESTFEEPVNRENLHSSFGSPREVQVIHESIELSETSGSTTSNEFNVEATIGGESIKEEARSYQSSEATASNGSVVDDIQSDVSSESNDEMAVAKCQVNAVNEHATSDEPANSIEANDAKDGISQSNLITFGESPLSNGKNGNPVTNESALKLKTDERQKPEKKKAGRNPHGTGVRVYNLVKKFEKTSSDSKQNTVENKFTPAQQINSFINRAPKDWANRGDFINSQGFSSSTRLFNKSNRQSSTRPNFAASARQSFAVSSHQSFEKSVFGSSKRDAFASSATMSPGFAHPYANYPVGFVPHNIHMMMHPYGMSGGFQHPTEDYVNYRAQFDFDPTGTPANMHPASFSGSFKASQQKIPGYGDSLYEAFCQKSATPKNH</sequence>
<evidence type="ECO:0000313" key="2">
    <source>
        <dbReference type="Proteomes" id="UP000887540"/>
    </source>
</evidence>
<dbReference type="WBParaSite" id="ACRNAN_scaffold1548.g7246.t2">
    <property type="protein sequence ID" value="ACRNAN_scaffold1548.g7246.t2"/>
    <property type="gene ID" value="ACRNAN_scaffold1548.g7246"/>
</dbReference>
<organism evidence="2 3">
    <name type="scientific">Acrobeloides nanus</name>
    <dbReference type="NCBI Taxonomy" id="290746"/>
    <lineage>
        <taxon>Eukaryota</taxon>
        <taxon>Metazoa</taxon>
        <taxon>Ecdysozoa</taxon>
        <taxon>Nematoda</taxon>
        <taxon>Chromadorea</taxon>
        <taxon>Rhabditida</taxon>
        <taxon>Tylenchina</taxon>
        <taxon>Cephalobomorpha</taxon>
        <taxon>Cephaloboidea</taxon>
        <taxon>Cephalobidae</taxon>
        <taxon>Acrobeloides</taxon>
    </lineage>
</organism>
<keyword evidence="2" id="KW-1185">Reference proteome</keyword>
<dbReference type="AlphaFoldDB" id="A0A914CYY5"/>
<dbReference type="Proteomes" id="UP000887540">
    <property type="component" value="Unplaced"/>
</dbReference>
<feature type="compositionally biased region" description="Polar residues" evidence="1">
    <location>
        <begin position="332"/>
        <end position="352"/>
    </location>
</feature>
<feature type="compositionally biased region" description="Basic and acidic residues" evidence="1">
    <location>
        <begin position="354"/>
        <end position="363"/>
    </location>
</feature>
<evidence type="ECO:0000256" key="1">
    <source>
        <dbReference type="SAM" id="MobiDB-lite"/>
    </source>
</evidence>
<reference evidence="3" key="1">
    <citation type="submission" date="2022-11" db="UniProtKB">
        <authorList>
            <consortium name="WormBaseParasite"/>
        </authorList>
    </citation>
    <scope>IDENTIFICATION</scope>
</reference>
<protein>
    <submittedName>
        <fullName evidence="3">Uncharacterized protein</fullName>
    </submittedName>
</protein>
<feature type="compositionally biased region" description="Low complexity" evidence="1">
    <location>
        <begin position="277"/>
        <end position="289"/>
    </location>
</feature>
<accession>A0A914CYY5</accession>
<evidence type="ECO:0000313" key="3">
    <source>
        <dbReference type="WBParaSite" id="ACRNAN_scaffold1548.g7246.t2"/>
    </source>
</evidence>
<proteinExistence type="predicted"/>
<name>A0A914CYY5_9BILA</name>
<feature type="region of interest" description="Disordered" evidence="1">
    <location>
        <begin position="261"/>
        <end position="292"/>
    </location>
</feature>